<accession>A0A8S3GLA9</accession>
<reference evidence="1" key="1">
    <citation type="submission" date="2021-02" db="EMBL/GenBank/DDBJ databases">
        <authorList>
            <person name="Nowell W R."/>
        </authorList>
    </citation>
    <scope>NUCLEOTIDE SEQUENCE</scope>
</reference>
<organism evidence="1 2">
    <name type="scientific">Rotaria magnacalcarata</name>
    <dbReference type="NCBI Taxonomy" id="392030"/>
    <lineage>
        <taxon>Eukaryota</taxon>
        <taxon>Metazoa</taxon>
        <taxon>Spiralia</taxon>
        <taxon>Gnathifera</taxon>
        <taxon>Rotifera</taxon>
        <taxon>Eurotatoria</taxon>
        <taxon>Bdelloidea</taxon>
        <taxon>Philodinida</taxon>
        <taxon>Philodinidae</taxon>
        <taxon>Rotaria</taxon>
    </lineage>
</organism>
<evidence type="ECO:0000313" key="1">
    <source>
        <dbReference type="EMBL" id="CAF5161743.1"/>
    </source>
</evidence>
<gene>
    <name evidence="1" type="ORF">BYL167_LOCUS74795</name>
</gene>
<protein>
    <submittedName>
        <fullName evidence="1">Uncharacterized protein</fullName>
    </submittedName>
</protein>
<comment type="caution">
    <text evidence="1">The sequence shown here is derived from an EMBL/GenBank/DDBJ whole genome shotgun (WGS) entry which is preliminary data.</text>
</comment>
<sequence length="87" mass="9988">MVPEFAYGREETRECANGDMATVIRAAIAMYFDRCCMGIRDVDKENPSIYLDSYLCVPIYTLFNDREITYAINNTNVSVGMTIIYHK</sequence>
<proteinExistence type="predicted"/>
<dbReference type="AlphaFoldDB" id="A0A8S3GLA9"/>
<name>A0A8S3GLA9_9BILA</name>
<dbReference type="Proteomes" id="UP000681967">
    <property type="component" value="Unassembled WGS sequence"/>
</dbReference>
<dbReference type="EMBL" id="CAJOBH010266933">
    <property type="protein sequence ID" value="CAF5161743.1"/>
    <property type="molecule type" value="Genomic_DNA"/>
</dbReference>
<evidence type="ECO:0000313" key="2">
    <source>
        <dbReference type="Proteomes" id="UP000681967"/>
    </source>
</evidence>